<evidence type="ECO:0000256" key="4">
    <source>
        <dbReference type="ARBA" id="ARBA00022490"/>
    </source>
</evidence>
<name>A0ABQ9YKD2_9EUKA</name>
<proteinExistence type="inferred from homology"/>
<keyword evidence="10" id="KW-1185">Reference proteome</keyword>
<accession>A0ABQ9YKD2</accession>
<evidence type="ECO:0000256" key="1">
    <source>
        <dbReference type="ARBA" id="ARBA00004430"/>
    </source>
</evidence>
<dbReference type="InterPro" id="IPR021897">
    <property type="entry name" value="FAP206"/>
</dbReference>
<evidence type="ECO:0000256" key="2">
    <source>
        <dbReference type="ARBA" id="ARBA00010500"/>
    </source>
</evidence>
<dbReference type="EMBL" id="JARBJD010000003">
    <property type="protein sequence ID" value="KAK2964197.1"/>
    <property type="molecule type" value="Genomic_DNA"/>
</dbReference>
<keyword evidence="6" id="KW-0969">Cilium</keyword>
<dbReference type="PANTHER" id="PTHR21442:SF0">
    <property type="entry name" value="CILIA- AND FLAGELLA-ASSOCIATED PROTEIN 206"/>
    <property type="match status" value="1"/>
</dbReference>
<evidence type="ECO:0000313" key="9">
    <source>
        <dbReference type="EMBL" id="KAK2964197.1"/>
    </source>
</evidence>
<comment type="similarity">
    <text evidence="2">Belongs to the CFAP206 family.</text>
</comment>
<comment type="caution">
    <text evidence="9">The sequence shown here is derived from an EMBL/GenBank/DDBJ whole genome shotgun (WGS) entry which is preliminary data.</text>
</comment>
<organism evidence="9 10">
    <name type="scientific">Blattamonas nauphoetae</name>
    <dbReference type="NCBI Taxonomy" id="2049346"/>
    <lineage>
        <taxon>Eukaryota</taxon>
        <taxon>Metamonada</taxon>
        <taxon>Preaxostyla</taxon>
        <taxon>Oxymonadida</taxon>
        <taxon>Blattamonas</taxon>
    </lineage>
</organism>
<keyword evidence="7" id="KW-0206">Cytoskeleton</keyword>
<keyword evidence="8" id="KW-0966">Cell projection</keyword>
<evidence type="ECO:0000256" key="6">
    <source>
        <dbReference type="ARBA" id="ARBA00023069"/>
    </source>
</evidence>
<gene>
    <name evidence="9" type="ORF">BLNAU_728</name>
</gene>
<sequence length="622" mass="71055">MEDQPLTKLTPEELQTKPEATQATIQMQDIYYARMAQEQAQNDQKYSDKEEDTNKFLAQIKEVKKKVSAGTASYDDLKETLFQYVFTIAAPQSDQTVAKVRDEVTVALESVLPASNLTVLISLDSAATDAQLDELSQIVSGIRLFHRLTQRGSEDLLDYALLCENDVAELLTQIQFVVTESQKTELSEVLMMNKEIEQGLYKREEYKMSLDLRKAELWNRSQFRILCEELFRDSLEINSFVARACEEYHSLSQQLLNNISGKKSVPKAQIYPLFIRLSRVWRGLSAAYDDIITTRYLFASILPNAYPRHDNIEKQLEELGQFQLEDLPTVSFVPTISEEERDQLLKEEADRLQQGQPPTLIPEDLANEVEAPGMATDVQIVPHTHSSFDSLQIDFNSFCPVCLVRRQGLLMGGDPTLGCAVWNSTDNETFSVLCSDESCLRSFCQNPRWFVSTILKACKESPELVYLLKLNKHFTDFEILAPTHPILTRAQLFAQLPTTVPQQVRMVDSDSQTPHHFVTQKIVPKYEWNEWNMRREALKLVSLKTKRTLSSQTTQSHFRREAETQAYEMVDSSTNTGVDAGTSAKRHIMYVKGLRGKPTEKVEVVRVELDMNDDPAQQRKRP</sequence>
<evidence type="ECO:0000256" key="5">
    <source>
        <dbReference type="ARBA" id="ARBA00022794"/>
    </source>
</evidence>
<keyword evidence="4" id="KW-0963">Cytoplasm</keyword>
<reference evidence="9 10" key="1">
    <citation type="journal article" date="2022" name="bioRxiv">
        <title>Genomics of Preaxostyla Flagellates Illuminates Evolutionary Transitions and the Path Towards Mitochondrial Loss.</title>
        <authorList>
            <person name="Novak L.V.F."/>
            <person name="Treitli S.C."/>
            <person name="Pyrih J."/>
            <person name="Halakuc P."/>
            <person name="Pipaliya S.V."/>
            <person name="Vacek V."/>
            <person name="Brzon O."/>
            <person name="Soukal P."/>
            <person name="Eme L."/>
            <person name="Dacks J.B."/>
            <person name="Karnkowska A."/>
            <person name="Elias M."/>
            <person name="Hampl V."/>
        </authorList>
    </citation>
    <scope>NUCLEOTIDE SEQUENCE [LARGE SCALE GENOMIC DNA]</scope>
    <source>
        <strain evidence="9">NAU3</strain>
        <tissue evidence="9">Gut</tissue>
    </source>
</reference>
<comment type="subcellular location">
    <subcellularLocation>
        <location evidence="1">Cytoplasm</location>
        <location evidence="1">Cytoskeleton</location>
        <location evidence="1">Cilium axoneme</location>
    </subcellularLocation>
</comment>
<evidence type="ECO:0000313" key="10">
    <source>
        <dbReference type="Proteomes" id="UP001281761"/>
    </source>
</evidence>
<keyword evidence="9" id="KW-0282">Flagellum</keyword>
<protein>
    <recommendedName>
        <fullName evidence="3">Cilia- and flagella-associated protein 206</fullName>
    </recommendedName>
</protein>
<keyword evidence="5" id="KW-0970">Cilium biogenesis/degradation</keyword>
<dbReference type="PANTHER" id="PTHR21442">
    <property type="entry name" value="CILIA- AND FLAGELLA-ASSOCIATED PROTEIN 206"/>
    <property type="match status" value="1"/>
</dbReference>
<evidence type="ECO:0000256" key="8">
    <source>
        <dbReference type="ARBA" id="ARBA00023273"/>
    </source>
</evidence>
<dbReference type="Pfam" id="PF12018">
    <property type="entry name" value="FAP206"/>
    <property type="match status" value="1"/>
</dbReference>
<dbReference type="Proteomes" id="UP001281761">
    <property type="component" value="Unassembled WGS sequence"/>
</dbReference>
<evidence type="ECO:0000256" key="3">
    <source>
        <dbReference type="ARBA" id="ARBA00021602"/>
    </source>
</evidence>
<evidence type="ECO:0000256" key="7">
    <source>
        <dbReference type="ARBA" id="ARBA00023212"/>
    </source>
</evidence>